<evidence type="ECO:0000256" key="4">
    <source>
        <dbReference type="ARBA" id="ARBA00022553"/>
    </source>
</evidence>
<dbReference type="CDD" id="cd00130">
    <property type="entry name" value="PAS"/>
    <property type="match status" value="2"/>
</dbReference>
<keyword evidence="4 11" id="KW-0597">Phosphoprotein</keyword>
<feature type="modified residue" description="4-aspartylphosphate" evidence="11">
    <location>
        <position position="583"/>
    </location>
</feature>
<dbReference type="InterPro" id="IPR000700">
    <property type="entry name" value="PAS-assoc_C"/>
</dbReference>
<evidence type="ECO:0000256" key="9">
    <source>
        <dbReference type="ARBA" id="ARBA00023012"/>
    </source>
</evidence>
<dbReference type="InterPro" id="IPR003594">
    <property type="entry name" value="HATPase_dom"/>
</dbReference>
<dbReference type="PROSITE" id="PS50109">
    <property type="entry name" value="HIS_KIN"/>
    <property type="match status" value="1"/>
</dbReference>
<dbReference type="Gene3D" id="3.30.565.10">
    <property type="entry name" value="Histidine kinase-like ATPase, C-terminal domain"/>
    <property type="match status" value="1"/>
</dbReference>
<feature type="domain" description="Response regulatory" evidence="13">
    <location>
        <begin position="534"/>
        <end position="647"/>
    </location>
</feature>
<evidence type="ECO:0000259" key="13">
    <source>
        <dbReference type="PROSITE" id="PS50110"/>
    </source>
</evidence>
<comment type="catalytic activity">
    <reaction evidence="1">
        <text>ATP + protein L-histidine = ADP + protein N-phospho-L-histidine.</text>
        <dbReference type="EC" id="2.7.13.3"/>
    </reaction>
</comment>
<feature type="domain" description="PAC" evidence="15">
    <location>
        <begin position="210"/>
        <end position="262"/>
    </location>
</feature>
<feature type="domain" description="PAC" evidence="15">
    <location>
        <begin position="82"/>
        <end position="134"/>
    </location>
</feature>
<evidence type="ECO:0000259" key="15">
    <source>
        <dbReference type="PROSITE" id="PS50113"/>
    </source>
</evidence>
<dbReference type="InterPro" id="IPR004358">
    <property type="entry name" value="Sig_transdc_His_kin-like_C"/>
</dbReference>
<dbReference type="InterPro" id="IPR003661">
    <property type="entry name" value="HisK_dim/P_dom"/>
</dbReference>
<keyword evidence="9" id="KW-0902">Two-component regulatory system</keyword>
<feature type="modified residue" description="4-aspartylphosphate" evidence="11">
    <location>
        <position position="703"/>
    </location>
</feature>
<dbReference type="SUPFAM" id="SSF55874">
    <property type="entry name" value="ATPase domain of HSP90 chaperone/DNA topoisomerase II/histidine kinase"/>
    <property type="match status" value="1"/>
</dbReference>
<dbReference type="EC" id="2.7.13.3" evidence="3"/>
<dbReference type="PANTHER" id="PTHR43047:SF72">
    <property type="entry name" value="OSMOSENSING HISTIDINE PROTEIN KINASE SLN1"/>
    <property type="match status" value="1"/>
</dbReference>
<dbReference type="InterPro" id="IPR000014">
    <property type="entry name" value="PAS"/>
</dbReference>
<comment type="similarity">
    <text evidence="2">In the N-terminal section; belongs to the phytochrome family.</text>
</comment>
<evidence type="ECO:0000256" key="5">
    <source>
        <dbReference type="ARBA" id="ARBA00022679"/>
    </source>
</evidence>
<dbReference type="Pfam" id="PF02518">
    <property type="entry name" value="HATPase_c"/>
    <property type="match status" value="1"/>
</dbReference>
<dbReference type="CDD" id="cd17574">
    <property type="entry name" value="REC_OmpR"/>
    <property type="match status" value="1"/>
</dbReference>
<dbReference type="GO" id="GO:0005524">
    <property type="term" value="F:ATP binding"/>
    <property type="evidence" value="ECO:0007669"/>
    <property type="project" value="UniProtKB-KW"/>
</dbReference>
<feature type="domain" description="Histidine kinase" evidence="12">
    <location>
        <begin position="287"/>
        <end position="508"/>
    </location>
</feature>
<dbReference type="GO" id="GO:0000155">
    <property type="term" value="F:phosphorelay sensor kinase activity"/>
    <property type="evidence" value="ECO:0007669"/>
    <property type="project" value="InterPro"/>
</dbReference>
<reference evidence="16" key="1">
    <citation type="submission" date="2016-08" db="EMBL/GenBank/DDBJ databases">
        <title>Complete Genome Seqeunce of Paenibacillus sp. BIHB 4019 from tea rhizoplane.</title>
        <authorList>
            <person name="Thakur R."/>
            <person name="Swarnkar M.K."/>
            <person name="Gulati A."/>
        </authorList>
    </citation>
    <scope>NUCLEOTIDE SEQUENCE [LARGE SCALE GENOMIC DNA]</scope>
    <source>
        <strain evidence="16">BIHB4019</strain>
    </source>
</reference>
<dbReference type="PROSITE" id="PS50112">
    <property type="entry name" value="PAS"/>
    <property type="match status" value="1"/>
</dbReference>
<dbReference type="SMART" id="SM00387">
    <property type="entry name" value="HATPase_c"/>
    <property type="match status" value="1"/>
</dbReference>
<dbReference type="NCBIfam" id="TIGR00229">
    <property type="entry name" value="sensory_box"/>
    <property type="match status" value="2"/>
</dbReference>
<dbReference type="GO" id="GO:0009927">
    <property type="term" value="F:histidine phosphotransfer kinase activity"/>
    <property type="evidence" value="ECO:0007669"/>
    <property type="project" value="TreeGrafter"/>
</dbReference>
<dbReference type="InterPro" id="IPR001610">
    <property type="entry name" value="PAC"/>
</dbReference>
<dbReference type="InterPro" id="IPR005467">
    <property type="entry name" value="His_kinase_dom"/>
</dbReference>
<feature type="domain" description="Response regulatory" evidence="13">
    <location>
        <begin position="654"/>
        <end position="770"/>
    </location>
</feature>
<dbReference type="Gene3D" id="1.10.287.130">
    <property type="match status" value="1"/>
</dbReference>
<keyword evidence="5" id="KW-0808">Transferase</keyword>
<dbReference type="InterPro" id="IPR036097">
    <property type="entry name" value="HisK_dim/P_sf"/>
</dbReference>
<keyword evidence="6" id="KW-0547">Nucleotide-binding</keyword>
<dbReference type="AlphaFoldDB" id="A0A1B2DP33"/>
<dbReference type="RefSeq" id="WP_172455632.1">
    <property type="nucleotide sequence ID" value="NZ_CP016808.1"/>
</dbReference>
<evidence type="ECO:0000259" key="12">
    <source>
        <dbReference type="PROSITE" id="PS50109"/>
    </source>
</evidence>
<organism evidence="16">
    <name type="scientific">Paenibacillus sp. BIHB 4019</name>
    <dbReference type="NCBI Taxonomy" id="1870819"/>
    <lineage>
        <taxon>Bacteria</taxon>
        <taxon>Bacillati</taxon>
        <taxon>Bacillota</taxon>
        <taxon>Bacilli</taxon>
        <taxon>Bacillales</taxon>
        <taxon>Paenibacillaceae</taxon>
        <taxon>Paenibacillus</taxon>
    </lineage>
</organism>
<accession>A0A1B2DP33</accession>
<dbReference type="Pfam" id="PF00072">
    <property type="entry name" value="Response_reg"/>
    <property type="match status" value="2"/>
</dbReference>
<evidence type="ECO:0000313" key="16">
    <source>
        <dbReference type="EMBL" id="ANY69457.1"/>
    </source>
</evidence>
<name>A0A1B2DP33_9BACL</name>
<keyword evidence="8" id="KW-0067">ATP-binding</keyword>
<dbReference type="SUPFAM" id="SSF52172">
    <property type="entry name" value="CheY-like"/>
    <property type="match status" value="2"/>
</dbReference>
<dbReference type="PROSITE" id="PS50113">
    <property type="entry name" value="PAC"/>
    <property type="match status" value="2"/>
</dbReference>
<dbReference type="InterPro" id="IPR036890">
    <property type="entry name" value="HATPase_C_sf"/>
</dbReference>
<dbReference type="SMART" id="SM00091">
    <property type="entry name" value="PAS"/>
    <property type="match status" value="2"/>
</dbReference>
<dbReference type="PRINTS" id="PR00344">
    <property type="entry name" value="BCTRLSENSOR"/>
</dbReference>
<dbReference type="SMART" id="SM00388">
    <property type="entry name" value="HisKA"/>
    <property type="match status" value="1"/>
</dbReference>
<gene>
    <name evidence="16" type="ORF">BBD42_25455</name>
</gene>
<dbReference type="InterPro" id="IPR011006">
    <property type="entry name" value="CheY-like_superfamily"/>
</dbReference>
<dbReference type="SUPFAM" id="SSF47384">
    <property type="entry name" value="Homodimeric domain of signal transducing histidine kinase"/>
    <property type="match status" value="1"/>
</dbReference>
<sequence>MLKELKDIKDINYALSALEQSSIVSITDAQGIIHFANDYFCEISKYARDEIIGSSHKFLNAGFHSQAFFKELWATISDGQVWKGEVKNRAKDGSIYWVNMTILPFTDDDGIVYKYMAIGSDITTRKHNELKLMQNMESLRDIENALDESSIVAITDNKGVITYVNEKFCVISKYEREELIGKTHRVINSGFHPKAFFKVMWETIKQGHVWKGEVKNRAKDGSEYWMNTTIVPFLGEDGIPHQFISIRTDITDRVKAETALAERTEQLAKAHDEAIEASLIKSQFLANMSHELRTPLNAIIGYSEMLQEEAEELGESVFVEDLSKISKAGNHLLALINDILDISKIEAGKMELHPETCSLPSLMQDVLTTIRPLALGKGNKLQMNCEENGDITADITKLRQILFNLLSNANKFTDSGFITFEVRKETRNQREGYSFSVQDTGIGMTPDQLKKLFQPFTQADASTTRKYGGTGLGLAISQRFSQIMGGDIQVESSFGVGTTFICWLPNTMEDSPVHLSYPTAELPVHTVDEHGQTSILLIDDEVFNRELMERYLAKTGWTLAFADNGSEGLRLAKKLRPKVICLDILMPNMDGWSVLNALKNDAELADIPVVIWSMTSDRQQGYTLGVSEYLTKPVERERMIRVMDKYIKQSDDHQILVIEDDATTSELMTKLLQREGYVVAQARNGRLALEHMASVMPSLILLDLMMPEMDGFQFISELRKHGEWNEIPVVVVTAKSITQEERQKLNSYAKNIIQKEKLEYHSLLSEIRRLMALAKDNKSEAAPQANHEST</sequence>
<dbReference type="EMBL" id="CP016808">
    <property type="protein sequence ID" value="ANY69457.1"/>
    <property type="molecule type" value="Genomic_DNA"/>
</dbReference>
<evidence type="ECO:0000256" key="11">
    <source>
        <dbReference type="PROSITE-ProRule" id="PRU00169"/>
    </source>
</evidence>
<dbReference type="SUPFAM" id="SSF55785">
    <property type="entry name" value="PYP-like sensor domain (PAS domain)"/>
    <property type="match status" value="2"/>
</dbReference>
<evidence type="ECO:0000256" key="1">
    <source>
        <dbReference type="ARBA" id="ARBA00000085"/>
    </source>
</evidence>
<evidence type="ECO:0000256" key="2">
    <source>
        <dbReference type="ARBA" id="ARBA00006402"/>
    </source>
</evidence>
<dbReference type="SMART" id="SM00086">
    <property type="entry name" value="PAC"/>
    <property type="match status" value="2"/>
</dbReference>
<proteinExistence type="inferred from homology"/>
<dbReference type="Pfam" id="PF00512">
    <property type="entry name" value="HisKA"/>
    <property type="match status" value="1"/>
</dbReference>
<dbReference type="Gene3D" id="3.40.50.2300">
    <property type="match status" value="2"/>
</dbReference>
<dbReference type="Pfam" id="PF13426">
    <property type="entry name" value="PAS_9"/>
    <property type="match status" value="2"/>
</dbReference>
<dbReference type="CDD" id="cd16922">
    <property type="entry name" value="HATPase_EvgS-ArcB-TorS-like"/>
    <property type="match status" value="1"/>
</dbReference>
<protein>
    <recommendedName>
        <fullName evidence="10">Circadian input-output histidine kinase CikA</fullName>
        <ecNumber evidence="3">2.7.13.3</ecNumber>
    </recommendedName>
</protein>
<dbReference type="InterPro" id="IPR035965">
    <property type="entry name" value="PAS-like_dom_sf"/>
</dbReference>
<evidence type="ECO:0000259" key="14">
    <source>
        <dbReference type="PROSITE" id="PS50112"/>
    </source>
</evidence>
<keyword evidence="7" id="KW-0418">Kinase</keyword>
<dbReference type="SMART" id="SM00448">
    <property type="entry name" value="REC"/>
    <property type="match status" value="2"/>
</dbReference>
<evidence type="ECO:0000256" key="10">
    <source>
        <dbReference type="ARBA" id="ARBA00074306"/>
    </source>
</evidence>
<evidence type="ECO:0000256" key="7">
    <source>
        <dbReference type="ARBA" id="ARBA00022777"/>
    </source>
</evidence>
<dbReference type="PROSITE" id="PS50110">
    <property type="entry name" value="RESPONSE_REGULATORY"/>
    <property type="match status" value="2"/>
</dbReference>
<dbReference type="GO" id="GO:0005886">
    <property type="term" value="C:plasma membrane"/>
    <property type="evidence" value="ECO:0007669"/>
    <property type="project" value="TreeGrafter"/>
</dbReference>
<dbReference type="InterPro" id="IPR001789">
    <property type="entry name" value="Sig_transdc_resp-reg_receiver"/>
</dbReference>
<evidence type="ECO:0000256" key="3">
    <source>
        <dbReference type="ARBA" id="ARBA00012438"/>
    </source>
</evidence>
<dbReference type="FunFam" id="3.30.565.10:FF:000010">
    <property type="entry name" value="Sensor histidine kinase RcsC"/>
    <property type="match status" value="1"/>
</dbReference>
<evidence type="ECO:0000256" key="8">
    <source>
        <dbReference type="ARBA" id="ARBA00022840"/>
    </source>
</evidence>
<dbReference type="PANTHER" id="PTHR43047">
    <property type="entry name" value="TWO-COMPONENT HISTIDINE PROTEIN KINASE"/>
    <property type="match status" value="1"/>
</dbReference>
<feature type="domain" description="PAS" evidence="14">
    <location>
        <begin position="138"/>
        <end position="194"/>
    </location>
</feature>
<dbReference type="CDD" id="cd00082">
    <property type="entry name" value="HisKA"/>
    <property type="match status" value="1"/>
</dbReference>
<evidence type="ECO:0000256" key="6">
    <source>
        <dbReference type="ARBA" id="ARBA00022741"/>
    </source>
</evidence>
<dbReference type="Gene3D" id="3.30.450.20">
    <property type="entry name" value="PAS domain"/>
    <property type="match status" value="2"/>
</dbReference>